<dbReference type="Gramene" id="ERN04076">
    <property type="protein sequence ID" value="ERN04076"/>
    <property type="gene ID" value="AMTR_s00204p00014180"/>
</dbReference>
<name>W1P8Z7_AMBTC</name>
<evidence type="ECO:0000313" key="1">
    <source>
        <dbReference type="EMBL" id="ERN04076.1"/>
    </source>
</evidence>
<dbReference type="HOGENOM" id="CLU_1637705_0_0_1"/>
<dbReference type="Proteomes" id="UP000017836">
    <property type="component" value="Unassembled WGS sequence"/>
</dbReference>
<organism evidence="1 2">
    <name type="scientific">Amborella trichopoda</name>
    <dbReference type="NCBI Taxonomy" id="13333"/>
    <lineage>
        <taxon>Eukaryota</taxon>
        <taxon>Viridiplantae</taxon>
        <taxon>Streptophyta</taxon>
        <taxon>Embryophyta</taxon>
        <taxon>Tracheophyta</taxon>
        <taxon>Spermatophyta</taxon>
        <taxon>Magnoliopsida</taxon>
        <taxon>Amborellales</taxon>
        <taxon>Amborellaceae</taxon>
        <taxon>Amborella</taxon>
    </lineage>
</organism>
<gene>
    <name evidence="1" type="ORF">AMTR_s00204p00014180</name>
</gene>
<reference evidence="2" key="1">
    <citation type="journal article" date="2013" name="Science">
        <title>The Amborella genome and the evolution of flowering plants.</title>
        <authorList>
            <consortium name="Amborella Genome Project"/>
        </authorList>
    </citation>
    <scope>NUCLEOTIDE SEQUENCE [LARGE SCALE GENOMIC DNA]</scope>
</reference>
<sequence length="162" mass="18953">MLCNDCWIKTSTVGVLWFQKVYCSIAFIYRRSVENLSERRNALQERCGSATLLPECIHRVPERNVSCTAETRSRNAGANSSTTETNYHTAGALWLQKVYCRSECLYRRRALLYHWRDVFKRQTALTPEGLLPERVFRSSKRVVFVAEKREKRHVNIGILDFF</sequence>
<dbReference type="EMBL" id="KI394301">
    <property type="protein sequence ID" value="ERN04076.1"/>
    <property type="molecule type" value="Genomic_DNA"/>
</dbReference>
<keyword evidence="2" id="KW-1185">Reference proteome</keyword>
<evidence type="ECO:0000313" key="2">
    <source>
        <dbReference type="Proteomes" id="UP000017836"/>
    </source>
</evidence>
<protein>
    <submittedName>
        <fullName evidence="1">Uncharacterized protein</fullName>
    </submittedName>
</protein>
<proteinExistence type="predicted"/>
<dbReference type="AlphaFoldDB" id="W1P8Z7"/>
<accession>W1P8Z7</accession>